<dbReference type="AlphaFoldDB" id="A0A1N7FTL9"/>
<name>A0A1N7FTL9_9NOCA</name>
<dbReference type="Proteomes" id="UP000186218">
    <property type="component" value="Unassembled WGS sequence"/>
</dbReference>
<reference evidence="1 2" key="1">
    <citation type="submission" date="2017-01" db="EMBL/GenBank/DDBJ databases">
        <authorList>
            <person name="Mah S.A."/>
            <person name="Swanson W.J."/>
            <person name="Moy G.W."/>
            <person name="Vacquier V.D."/>
        </authorList>
    </citation>
    <scope>NUCLEOTIDE SEQUENCE [LARGE SCALE GENOMIC DNA]</scope>
    <source>
        <strain evidence="1 2">CPCC 203464</strain>
    </source>
</reference>
<accession>A0A1N7FTL9</accession>
<dbReference type="EMBL" id="FTNT01000006">
    <property type="protein sequence ID" value="SIS03712.1"/>
    <property type="molecule type" value="Genomic_DNA"/>
</dbReference>
<gene>
    <name evidence="1" type="ORF">SAMN05445060_2276</name>
</gene>
<organism evidence="1 2">
    <name type="scientific">Williamsia sterculiae</name>
    <dbReference type="NCBI Taxonomy" id="1344003"/>
    <lineage>
        <taxon>Bacteria</taxon>
        <taxon>Bacillati</taxon>
        <taxon>Actinomycetota</taxon>
        <taxon>Actinomycetes</taxon>
        <taxon>Mycobacteriales</taxon>
        <taxon>Nocardiaceae</taxon>
        <taxon>Williamsia</taxon>
    </lineage>
</organism>
<keyword evidence="2" id="KW-1185">Reference proteome</keyword>
<sequence>MQGWRARKGVLASRGEVEGPRVAEADAALAFWAVHKRLTAAVEAGTMPAENVENVEKVLDQLAEVPPRS</sequence>
<proteinExistence type="predicted"/>
<protein>
    <submittedName>
        <fullName evidence="1">Uncharacterized protein</fullName>
    </submittedName>
</protein>
<evidence type="ECO:0000313" key="1">
    <source>
        <dbReference type="EMBL" id="SIS03712.1"/>
    </source>
</evidence>
<evidence type="ECO:0000313" key="2">
    <source>
        <dbReference type="Proteomes" id="UP000186218"/>
    </source>
</evidence>